<protein>
    <recommendedName>
        <fullName evidence="4">N-acetyltransferase domain-containing protein</fullName>
    </recommendedName>
</protein>
<keyword evidence="3" id="KW-1185">Reference proteome</keyword>
<evidence type="ECO:0008006" key="4">
    <source>
        <dbReference type="Google" id="ProtNLM"/>
    </source>
</evidence>
<dbReference type="PANTHER" id="PTHR20905">
    <property type="entry name" value="N-ACETYLTRANSFERASE-RELATED"/>
    <property type="match status" value="1"/>
</dbReference>
<dbReference type="EMBL" id="KQ976537">
    <property type="protein sequence ID" value="KYM81359.1"/>
    <property type="molecule type" value="Genomic_DNA"/>
</dbReference>
<organism evidence="2 3">
    <name type="scientific">Atta colombica</name>
    <dbReference type="NCBI Taxonomy" id="520822"/>
    <lineage>
        <taxon>Eukaryota</taxon>
        <taxon>Metazoa</taxon>
        <taxon>Ecdysozoa</taxon>
        <taxon>Arthropoda</taxon>
        <taxon>Hexapoda</taxon>
        <taxon>Insecta</taxon>
        <taxon>Pterygota</taxon>
        <taxon>Neoptera</taxon>
        <taxon>Endopterygota</taxon>
        <taxon>Hymenoptera</taxon>
        <taxon>Apocrita</taxon>
        <taxon>Aculeata</taxon>
        <taxon>Formicoidea</taxon>
        <taxon>Formicidae</taxon>
        <taxon>Myrmicinae</taxon>
        <taxon>Atta</taxon>
    </lineage>
</organism>
<dbReference type="Gene3D" id="3.40.630.30">
    <property type="match status" value="2"/>
</dbReference>
<evidence type="ECO:0000313" key="3">
    <source>
        <dbReference type="Proteomes" id="UP000078540"/>
    </source>
</evidence>
<proteinExistence type="predicted"/>
<feature type="compositionally biased region" description="Basic residues" evidence="1">
    <location>
        <begin position="186"/>
        <end position="197"/>
    </location>
</feature>
<gene>
    <name evidence="2" type="ORF">ALC53_08127</name>
</gene>
<feature type="region of interest" description="Disordered" evidence="1">
    <location>
        <begin position="167"/>
        <end position="197"/>
    </location>
</feature>
<sequence>QRTIVASSLCFTKRLVFGVIYGMSSNSSEKSFFECFSENCRYKSSKALVDFMINVDSRINLFKHYYVNCILEIMFLATLPNYGKRRIGEMLVTSSLELGKELKRGKNVRIPITIQGSNKVMNADAVPTLASAIMTSNYSYQIAMKLHFDQLLEVPYDEYEYNGKKYSERINSQEHRRGGSRERDSHRMRKSSRKSRRISKAWMFRTTKRASKCWKIAISSVSLSKATMLRNKYNFVQKTLFIKNPGTFQPIAESHYLRYQIESQVDVFEKYNAQGAMEIFYIGTDSKSQERGIGWQITEKSLEVARGLRTRKLKQICIADKIVNEHVRPEVVFAVAASMFSQRIMEKLNFETLAEIRYEDYVRGGKKMSDRIGNLHKTARLTARKL</sequence>
<evidence type="ECO:0000313" key="2">
    <source>
        <dbReference type="EMBL" id="KYM81359.1"/>
    </source>
</evidence>
<name>A0A195BAZ0_9HYME</name>
<feature type="non-terminal residue" evidence="2">
    <location>
        <position position="1"/>
    </location>
</feature>
<evidence type="ECO:0000256" key="1">
    <source>
        <dbReference type="SAM" id="MobiDB-lite"/>
    </source>
</evidence>
<reference evidence="2 3" key="1">
    <citation type="submission" date="2015-09" db="EMBL/GenBank/DDBJ databases">
        <title>Atta colombica WGS genome.</title>
        <authorList>
            <person name="Nygaard S."/>
            <person name="Hu H."/>
            <person name="Boomsma J."/>
            <person name="Zhang G."/>
        </authorList>
    </citation>
    <scope>NUCLEOTIDE SEQUENCE [LARGE SCALE GENOMIC DNA]</scope>
    <source>
        <strain evidence="2">Treedump-2</strain>
        <tissue evidence="2">Whole body</tissue>
    </source>
</reference>
<dbReference type="Proteomes" id="UP000078540">
    <property type="component" value="Unassembled WGS sequence"/>
</dbReference>
<feature type="compositionally biased region" description="Basic and acidic residues" evidence="1">
    <location>
        <begin position="167"/>
        <end position="185"/>
    </location>
</feature>
<dbReference type="AlphaFoldDB" id="A0A195BAZ0"/>
<dbReference type="GO" id="GO:0008080">
    <property type="term" value="F:N-acetyltransferase activity"/>
    <property type="evidence" value="ECO:0007669"/>
    <property type="project" value="TreeGrafter"/>
</dbReference>
<accession>A0A195BAZ0</accession>
<dbReference type="PANTHER" id="PTHR20905:SF28">
    <property type="entry name" value="GH28833P-RELATED"/>
    <property type="match status" value="1"/>
</dbReference>